<dbReference type="InterPro" id="IPR004644">
    <property type="entry name" value="Fe-S_L-Ser_mono"/>
</dbReference>
<dbReference type="Proteomes" id="UP001151582">
    <property type="component" value="Unassembled WGS sequence"/>
</dbReference>
<dbReference type="EMBL" id="JANBQB010000067">
    <property type="protein sequence ID" value="KAJ1983159.1"/>
    <property type="molecule type" value="Genomic_DNA"/>
</dbReference>
<keyword evidence="5" id="KW-0479">Metal-binding</keyword>
<evidence type="ECO:0000256" key="7">
    <source>
        <dbReference type="ARBA" id="ARBA00023014"/>
    </source>
</evidence>
<dbReference type="OrthoDB" id="192663at2759"/>
<keyword evidence="3" id="KW-0312">Gluconeogenesis</keyword>
<sequence length="812" mass="87770">MPASLTSAQKEAQCPVCFVLCLAVPLDGELSPTIQRYFTPTHELLDELVEVVKFQLKNTASLVHHLRTKNERQKQVLKRAKEELLHMKELKKQVRELQAERHQWLARFQAMSINQAAAAPQLRGTAAEVSRSDYTGQGGLFRPAPQPSSARPFSFDTSFSTQRGTLPLQTRVNANPSHGTRGDNCQRGDREAIVSSLECTVRELIDDAPKGLIIEANALSPSTLRRSSAADPISTPEPSSEDGGDGMASADQTTEAANPEEDTCHAVVSTFDLFSIGIGPSSSHTVGPMRASKIFISDLEHYNLTARVHRLRVDLYGSLALTGVGHGTPDAILIGLEGDAPETVETNTISSRIQSIKDTCSLALNGQARVQFDPAKDMVFHYFESLPQHSNGMRFTAYDASGDMLATNEYFSIGGGFVVCDQTQVAHGDNLYFRSYDIHQENVPDNRKTQDVVAAALPFRNGQELLHVCKRLNMTIAEVVYENELKWRSAAEIQTKMRAIWNTMDQSIRNGCLSSEPYLPGRLHVKRRAPRLYQNLMRGIYRPAGSVESIQPSYSFTASSTTTTTTGATSSATSEISDAELAAVGDTIPSIGIVRPSSVGLPNATGRPRQTRRFNLPALDYLSVYAIAVNEENAAGGRVVTAPTNGAAGVIPAVLKYHLEFLSENPEHDILEFMFTAAAIGMLYKRGASISAAEVGCQGEVGVACSMSAGAFAAVMGGTPEQIENAAEIGMEHNLGLTCDPVDGLVQIPCIERNALGAVKAVTAAQLALNGDGGHRVTLDQVIESMRQTGLDMQSKYKETSQGGLAVNVPFC</sequence>
<dbReference type="SUPFAM" id="SSF143548">
    <property type="entry name" value="Serine metabolism enzymes domain"/>
    <property type="match status" value="1"/>
</dbReference>
<dbReference type="GO" id="GO:0046872">
    <property type="term" value="F:metal ion binding"/>
    <property type="evidence" value="ECO:0007669"/>
    <property type="project" value="UniProtKB-KW"/>
</dbReference>
<comment type="caution">
    <text evidence="13">The sequence shown here is derived from an EMBL/GenBank/DDBJ whole genome shotgun (WGS) entry which is preliminary data.</text>
</comment>
<accession>A0A9W8B665</accession>
<evidence type="ECO:0000256" key="10">
    <source>
        <dbReference type="SAM" id="MobiDB-lite"/>
    </source>
</evidence>
<evidence type="ECO:0000256" key="2">
    <source>
        <dbReference type="ARBA" id="ARBA00004742"/>
    </source>
</evidence>
<dbReference type="InterPro" id="IPR005131">
    <property type="entry name" value="Ser_deHydtase_bsu"/>
</dbReference>
<evidence type="ECO:0000259" key="12">
    <source>
        <dbReference type="Pfam" id="PF03315"/>
    </source>
</evidence>
<feature type="coiled-coil region" evidence="9">
    <location>
        <begin position="63"/>
        <end position="107"/>
    </location>
</feature>
<keyword evidence="6" id="KW-0408">Iron</keyword>
<dbReference type="InterPro" id="IPR051318">
    <property type="entry name" value="Fe-S_L-Ser"/>
</dbReference>
<dbReference type="GO" id="GO:0051539">
    <property type="term" value="F:4 iron, 4 sulfur cluster binding"/>
    <property type="evidence" value="ECO:0007669"/>
    <property type="project" value="UniProtKB-KW"/>
</dbReference>
<evidence type="ECO:0000313" key="13">
    <source>
        <dbReference type="EMBL" id="KAJ1983159.1"/>
    </source>
</evidence>
<evidence type="ECO:0000256" key="8">
    <source>
        <dbReference type="ARBA" id="ARBA00023239"/>
    </source>
</evidence>
<dbReference type="Pfam" id="PF03313">
    <property type="entry name" value="SDH_alpha"/>
    <property type="match status" value="1"/>
</dbReference>
<proteinExistence type="predicted"/>
<dbReference type="GO" id="GO:0003941">
    <property type="term" value="F:L-serine ammonia-lyase activity"/>
    <property type="evidence" value="ECO:0007669"/>
    <property type="project" value="InterPro"/>
</dbReference>
<evidence type="ECO:0000256" key="4">
    <source>
        <dbReference type="ARBA" id="ARBA00022485"/>
    </source>
</evidence>
<reference evidence="13" key="1">
    <citation type="submission" date="2022-07" db="EMBL/GenBank/DDBJ databases">
        <title>Phylogenomic reconstructions and comparative analyses of Kickxellomycotina fungi.</title>
        <authorList>
            <person name="Reynolds N.K."/>
            <person name="Stajich J.E."/>
            <person name="Barry K."/>
            <person name="Grigoriev I.V."/>
            <person name="Crous P."/>
            <person name="Smith M.E."/>
        </authorList>
    </citation>
    <scope>NUCLEOTIDE SEQUENCE</scope>
    <source>
        <strain evidence="13">RSA 567</strain>
    </source>
</reference>
<keyword evidence="7" id="KW-0411">Iron-sulfur</keyword>
<dbReference type="Gene3D" id="3.30.1330.90">
    <property type="entry name" value="D-3-phosphoglycerate dehydrogenase, domain 3"/>
    <property type="match status" value="1"/>
</dbReference>
<keyword evidence="4" id="KW-0004">4Fe-4S</keyword>
<dbReference type="NCBIfam" id="TIGR00720">
    <property type="entry name" value="sda_mono"/>
    <property type="match status" value="1"/>
</dbReference>
<feature type="domain" description="Serine dehydratase-like alpha subunit" evidence="11">
    <location>
        <begin position="473"/>
        <end position="806"/>
    </location>
</feature>
<evidence type="ECO:0000259" key="11">
    <source>
        <dbReference type="Pfam" id="PF03313"/>
    </source>
</evidence>
<evidence type="ECO:0000256" key="5">
    <source>
        <dbReference type="ARBA" id="ARBA00022723"/>
    </source>
</evidence>
<feature type="domain" description="Serine dehydratase beta chain" evidence="12">
    <location>
        <begin position="269"/>
        <end position="421"/>
    </location>
</feature>
<comment type="pathway">
    <text evidence="2">Carbohydrate biosynthesis; gluconeogenesis.</text>
</comment>
<comment type="cofactor">
    <cofactor evidence="1">
        <name>[4Fe-4S] cluster</name>
        <dbReference type="ChEBI" id="CHEBI:49883"/>
    </cofactor>
</comment>
<dbReference type="InterPro" id="IPR029009">
    <property type="entry name" value="ASB_dom_sf"/>
</dbReference>
<evidence type="ECO:0000256" key="1">
    <source>
        <dbReference type="ARBA" id="ARBA00001966"/>
    </source>
</evidence>
<evidence type="ECO:0000256" key="9">
    <source>
        <dbReference type="SAM" id="Coils"/>
    </source>
</evidence>
<dbReference type="FunFam" id="3.30.1330.90:FF:000001">
    <property type="entry name" value="L-serine ammonia-lyase 1"/>
    <property type="match status" value="1"/>
</dbReference>
<dbReference type="GO" id="GO:0006094">
    <property type="term" value="P:gluconeogenesis"/>
    <property type="evidence" value="ECO:0007669"/>
    <property type="project" value="UniProtKB-KW"/>
</dbReference>
<evidence type="ECO:0000256" key="6">
    <source>
        <dbReference type="ARBA" id="ARBA00023004"/>
    </source>
</evidence>
<keyword evidence="8" id="KW-0456">Lyase</keyword>
<evidence type="ECO:0000256" key="3">
    <source>
        <dbReference type="ARBA" id="ARBA00022432"/>
    </source>
</evidence>
<dbReference type="Pfam" id="PF03315">
    <property type="entry name" value="SDH_beta"/>
    <property type="match status" value="1"/>
</dbReference>
<evidence type="ECO:0008006" key="15">
    <source>
        <dbReference type="Google" id="ProtNLM"/>
    </source>
</evidence>
<dbReference type="PANTHER" id="PTHR30182">
    <property type="entry name" value="L-SERINE DEHYDRATASE"/>
    <property type="match status" value="1"/>
</dbReference>
<keyword evidence="9" id="KW-0175">Coiled coil</keyword>
<gene>
    <name evidence="13" type="ORF">H4R34_001445</name>
</gene>
<feature type="region of interest" description="Disordered" evidence="10">
    <location>
        <begin position="223"/>
        <end position="261"/>
    </location>
</feature>
<dbReference type="InterPro" id="IPR005130">
    <property type="entry name" value="Ser_deHydtase-like_asu"/>
</dbReference>
<keyword evidence="14" id="KW-1185">Reference proteome</keyword>
<protein>
    <recommendedName>
        <fullName evidence="15">L-serine ammonia-lyase</fullName>
    </recommendedName>
</protein>
<dbReference type="AlphaFoldDB" id="A0A9W8B665"/>
<evidence type="ECO:0000313" key="14">
    <source>
        <dbReference type="Proteomes" id="UP001151582"/>
    </source>
</evidence>
<dbReference type="PANTHER" id="PTHR30182:SF1">
    <property type="entry name" value="L-SERINE DEHYDRATASE 1"/>
    <property type="match status" value="1"/>
</dbReference>
<organism evidence="13 14">
    <name type="scientific">Dimargaris verticillata</name>
    <dbReference type="NCBI Taxonomy" id="2761393"/>
    <lineage>
        <taxon>Eukaryota</taxon>
        <taxon>Fungi</taxon>
        <taxon>Fungi incertae sedis</taxon>
        <taxon>Zoopagomycota</taxon>
        <taxon>Kickxellomycotina</taxon>
        <taxon>Dimargaritomycetes</taxon>
        <taxon>Dimargaritales</taxon>
        <taxon>Dimargaritaceae</taxon>
        <taxon>Dimargaris</taxon>
    </lineage>
</organism>
<name>A0A9W8B665_9FUNG</name>